<evidence type="ECO:0000313" key="4">
    <source>
        <dbReference type="Proteomes" id="UP000275408"/>
    </source>
</evidence>
<keyword evidence="4" id="KW-1185">Reference proteome</keyword>
<feature type="non-terminal residue" evidence="3">
    <location>
        <position position="194"/>
    </location>
</feature>
<gene>
    <name evidence="3" type="ORF">pdam_00021152</name>
</gene>
<sequence>MQILFSLRMVNSTHNMVYGAFSSTATEELLLYTYDSNICNRCLKRYVNIREFFSKRVADRGLAYTKFKAHKFSYLNVSGIGSSYVPDGVECGLACVSIPLCLSLNLAAFHDIIGKLPCEVLPSDMYNNSDKFVASTVAITFVSQQSPCISWPCQNTGACATQYEENIYVCLCEKGYKGKHTHRRTQNKNTLICY</sequence>
<dbReference type="EMBL" id="RCHS01000765">
    <property type="protein sequence ID" value="RMX56921.1"/>
    <property type="molecule type" value="Genomic_DNA"/>
</dbReference>
<dbReference type="OrthoDB" id="5986392at2759"/>
<comment type="caution">
    <text evidence="3">The sequence shown here is derived from an EMBL/GenBank/DDBJ whole genome shotgun (WGS) entry which is preliminary data.</text>
</comment>
<dbReference type="InterPro" id="IPR000742">
    <property type="entry name" value="EGF"/>
</dbReference>
<feature type="domain" description="EGF-like" evidence="2">
    <location>
        <begin position="144"/>
        <end position="182"/>
    </location>
</feature>
<evidence type="ECO:0000313" key="3">
    <source>
        <dbReference type="EMBL" id="RMX56921.1"/>
    </source>
</evidence>
<evidence type="ECO:0000256" key="1">
    <source>
        <dbReference type="PROSITE-ProRule" id="PRU00076"/>
    </source>
</evidence>
<dbReference type="AlphaFoldDB" id="A0A3M6UTC9"/>
<keyword evidence="1" id="KW-1015">Disulfide bond</keyword>
<dbReference type="SUPFAM" id="SSF57196">
    <property type="entry name" value="EGF/Laminin"/>
    <property type="match status" value="1"/>
</dbReference>
<proteinExistence type="predicted"/>
<name>A0A3M6UTC9_POCDA</name>
<reference evidence="3 4" key="1">
    <citation type="journal article" date="2018" name="Sci. Rep.">
        <title>Comparative analysis of the Pocillopora damicornis genome highlights role of immune system in coral evolution.</title>
        <authorList>
            <person name="Cunning R."/>
            <person name="Bay R.A."/>
            <person name="Gillette P."/>
            <person name="Baker A.C."/>
            <person name="Traylor-Knowles N."/>
        </authorList>
    </citation>
    <scope>NUCLEOTIDE SEQUENCE [LARGE SCALE GENOMIC DNA]</scope>
    <source>
        <strain evidence="3">RSMAS</strain>
        <tissue evidence="3">Whole animal</tissue>
    </source>
</reference>
<comment type="caution">
    <text evidence="1">Lacks conserved residue(s) required for the propagation of feature annotation.</text>
</comment>
<dbReference type="PROSITE" id="PS50026">
    <property type="entry name" value="EGF_3"/>
    <property type="match status" value="1"/>
</dbReference>
<dbReference type="Gene3D" id="2.10.25.10">
    <property type="entry name" value="Laminin"/>
    <property type="match status" value="1"/>
</dbReference>
<keyword evidence="1" id="KW-0245">EGF-like domain</keyword>
<dbReference type="Proteomes" id="UP000275408">
    <property type="component" value="Unassembled WGS sequence"/>
</dbReference>
<feature type="disulfide bond" evidence="1">
    <location>
        <begin position="153"/>
        <end position="170"/>
    </location>
</feature>
<accession>A0A3M6UTC9</accession>
<protein>
    <recommendedName>
        <fullName evidence="2">EGF-like domain-containing protein</fullName>
    </recommendedName>
</protein>
<dbReference type="STRING" id="46731.A0A3M6UTC9"/>
<evidence type="ECO:0000259" key="2">
    <source>
        <dbReference type="PROSITE" id="PS50026"/>
    </source>
</evidence>
<organism evidence="3 4">
    <name type="scientific">Pocillopora damicornis</name>
    <name type="common">Cauliflower coral</name>
    <name type="synonym">Millepora damicornis</name>
    <dbReference type="NCBI Taxonomy" id="46731"/>
    <lineage>
        <taxon>Eukaryota</taxon>
        <taxon>Metazoa</taxon>
        <taxon>Cnidaria</taxon>
        <taxon>Anthozoa</taxon>
        <taxon>Hexacorallia</taxon>
        <taxon>Scleractinia</taxon>
        <taxon>Astrocoeniina</taxon>
        <taxon>Pocilloporidae</taxon>
        <taxon>Pocillopora</taxon>
    </lineage>
</organism>